<evidence type="ECO:0000256" key="5">
    <source>
        <dbReference type="ARBA" id="ARBA00022567"/>
    </source>
</evidence>
<evidence type="ECO:0000256" key="3">
    <source>
        <dbReference type="ARBA" id="ARBA00012042"/>
    </source>
</evidence>
<evidence type="ECO:0000256" key="10">
    <source>
        <dbReference type="ARBA" id="ARBA00031382"/>
    </source>
</evidence>
<dbReference type="GO" id="GO:0019253">
    <property type="term" value="P:reductive pentose-phosphate cycle"/>
    <property type="evidence" value="ECO:0007669"/>
    <property type="project" value="UniProtKB-KW"/>
</dbReference>
<feature type="transmembrane region" description="Helical" evidence="12">
    <location>
        <begin position="110"/>
        <end position="132"/>
    </location>
</feature>
<sequence>MMQLIKTYLYDRNGDFKIRVFKDSLFWSILALKLVASWFLASHHLTDLFARFVNYFVVSGLKNPYDFFAQSGAIDSFPYPGLMLWLLAIPRAIFNFLLGADYTAVFHLHIFLYRLPVLLADIAILAVLALWLKDKPRSVLKYYWCSPILFYISYIHGQLDAIPIALLFVSLYLLFKERLFSAMTMLGLAISAKLGMLIVWPFMISYLFLKRVGLKKILLLSLVPLALFALFNAGYLFSDGFRQLVLATPQQFKIFDFKINFGGNFVIYLVPFAYLLLFINSLSYKTYNRDIFLMFLGFSFGILTFFIPPMPGWYYWIVPFFVYFYIKQNRAPVISWVALNALYFLYFLVIPTSDLFAVFGPTSPTIAQLPNLYTLLSAYGINAPIVVNSIFSLLQAALLLNVFWIYRKGIESTMRCKLSYEPYLIGLSGDSGSGKSTTASLLQDVFGAKNIALLAGDDMHKWERGSEMWKTFTHLDPRANNLHTDLFQAIRLKEGSGVYRKHYDHSIGRFTLPRKLESKKVIIFEGLHSLFLTRMRDMLNLKVFLKPDERLRIHWKIVRDTLERGHDKDRVLAQEQSRFEDAEQYIRTQEKYSDITISLISDAQLDDNLGNTNITPPIHLSLKCPNHLNMDPLLSRLAEEPGVGQLEHSFSEEFQTITMAGDISAEQIDRVAHSLFPELWDVITHEPKWADDYRGLIQLNICYRIFEQLKLEDYEKGITRSY</sequence>
<evidence type="ECO:0000256" key="7">
    <source>
        <dbReference type="ARBA" id="ARBA00022741"/>
    </source>
</evidence>
<keyword evidence="12" id="KW-0812">Transmembrane</keyword>
<feature type="transmembrane region" description="Helical" evidence="12">
    <location>
        <begin position="144"/>
        <end position="174"/>
    </location>
</feature>
<keyword evidence="6" id="KW-0808">Transferase</keyword>
<keyword evidence="12" id="KW-1133">Transmembrane helix</keyword>
<dbReference type="PRINTS" id="PR00478">
    <property type="entry name" value="PHRIBLKINASE"/>
</dbReference>
<gene>
    <name evidence="14" type="ORF">A2994_03080</name>
</gene>
<feature type="transmembrane region" description="Helical" evidence="12">
    <location>
        <begin position="257"/>
        <end position="279"/>
    </location>
</feature>
<evidence type="ECO:0000256" key="9">
    <source>
        <dbReference type="ARBA" id="ARBA00022840"/>
    </source>
</evidence>
<keyword evidence="7" id="KW-0547">Nucleotide-binding</keyword>
<dbReference type="AlphaFoldDB" id="A0A1F4PRN9"/>
<dbReference type="PANTHER" id="PTHR10285">
    <property type="entry name" value="URIDINE KINASE"/>
    <property type="match status" value="1"/>
</dbReference>
<evidence type="ECO:0000259" key="13">
    <source>
        <dbReference type="Pfam" id="PF00485"/>
    </source>
</evidence>
<keyword evidence="8" id="KW-0418">Kinase</keyword>
<evidence type="ECO:0000256" key="6">
    <source>
        <dbReference type="ARBA" id="ARBA00022679"/>
    </source>
</evidence>
<evidence type="ECO:0000256" key="8">
    <source>
        <dbReference type="ARBA" id="ARBA00022777"/>
    </source>
</evidence>
<feature type="transmembrane region" description="Helical" evidence="12">
    <location>
        <begin position="186"/>
        <end position="208"/>
    </location>
</feature>
<comment type="pathway">
    <text evidence="1">Carbohydrate biosynthesis; Calvin cycle.</text>
</comment>
<dbReference type="EC" id="2.7.1.19" evidence="3"/>
<keyword evidence="12" id="KW-0472">Membrane</keyword>
<feature type="transmembrane region" description="Helical" evidence="12">
    <location>
        <begin position="77"/>
        <end position="98"/>
    </location>
</feature>
<dbReference type="SUPFAM" id="SSF52540">
    <property type="entry name" value="P-loop containing nucleoside triphosphate hydrolases"/>
    <property type="match status" value="1"/>
</dbReference>
<dbReference type="InterPro" id="IPR006082">
    <property type="entry name" value="PRK"/>
</dbReference>
<evidence type="ECO:0000256" key="11">
    <source>
        <dbReference type="ARBA" id="ARBA00047663"/>
    </source>
</evidence>
<feature type="transmembrane region" description="Helical" evidence="12">
    <location>
        <begin position="20"/>
        <end position="42"/>
    </location>
</feature>
<keyword evidence="5" id="KW-0113">Calvin cycle</keyword>
<dbReference type="EMBL" id="METE01000001">
    <property type="protein sequence ID" value="OGB85712.1"/>
    <property type="molecule type" value="Genomic_DNA"/>
</dbReference>
<reference evidence="14 15" key="1">
    <citation type="journal article" date="2016" name="Nat. Commun.">
        <title>Thousands of microbial genomes shed light on interconnected biogeochemical processes in an aquifer system.</title>
        <authorList>
            <person name="Anantharaman K."/>
            <person name="Brown C.T."/>
            <person name="Hug L.A."/>
            <person name="Sharon I."/>
            <person name="Castelle C.J."/>
            <person name="Probst A.J."/>
            <person name="Thomas B.C."/>
            <person name="Singh A."/>
            <person name="Wilkins M.J."/>
            <person name="Karaoz U."/>
            <person name="Brodie E.L."/>
            <person name="Williams K.H."/>
            <person name="Hubbard S.S."/>
            <person name="Banfield J.F."/>
        </authorList>
    </citation>
    <scope>NUCLEOTIDE SEQUENCE [LARGE SCALE GENOMIC DNA]</scope>
</reference>
<feature type="transmembrane region" description="Helical" evidence="12">
    <location>
        <begin position="291"/>
        <end position="307"/>
    </location>
</feature>
<dbReference type="Pfam" id="PF00485">
    <property type="entry name" value="PRK"/>
    <property type="match status" value="1"/>
</dbReference>
<comment type="similarity">
    <text evidence="2">Belongs to the phosphoribulokinase family.</text>
</comment>
<evidence type="ECO:0000256" key="2">
    <source>
        <dbReference type="ARBA" id="ARBA00009719"/>
    </source>
</evidence>
<protein>
    <recommendedName>
        <fullName evidence="3">phosphoribulokinase</fullName>
        <ecNumber evidence="3">2.7.1.19</ecNumber>
    </recommendedName>
    <alternativeName>
        <fullName evidence="10">Phosphopentokinase</fullName>
    </alternativeName>
</protein>
<keyword evidence="9" id="KW-0067">ATP-binding</keyword>
<evidence type="ECO:0000256" key="12">
    <source>
        <dbReference type="SAM" id="Phobius"/>
    </source>
</evidence>
<evidence type="ECO:0000313" key="15">
    <source>
        <dbReference type="Proteomes" id="UP000179010"/>
    </source>
</evidence>
<organism evidence="14 15">
    <name type="scientific">candidate division Kazan bacterium RIFCSPLOWO2_01_FULL_48_13</name>
    <dbReference type="NCBI Taxonomy" id="1798539"/>
    <lineage>
        <taxon>Bacteria</taxon>
        <taxon>Bacteria division Kazan-3B-28</taxon>
    </lineage>
</organism>
<feature type="transmembrane region" description="Helical" evidence="12">
    <location>
        <begin position="379"/>
        <end position="406"/>
    </location>
</feature>
<dbReference type="Proteomes" id="UP000179010">
    <property type="component" value="Unassembled WGS sequence"/>
</dbReference>
<accession>A0A1F4PRN9</accession>
<feature type="transmembrane region" description="Helical" evidence="12">
    <location>
        <begin position="217"/>
        <end position="237"/>
    </location>
</feature>
<evidence type="ECO:0000256" key="4">
    <source>
        <dbReference type="ARBA" id="ARBA00022531"/>
    </source>
</evidence>
<dbReference type="InterPro" id="IPR027417">
    <property type="entry name" value="P-loop_NTPase"/>
</dbReference>
<dbReference type="STRING" id="1798539.A2994_03080"/>
<dbReference type="GO" id="GO:0005524">
    <property type="term" value="F:ATP binding"/>
    <property type="evidence" value="ECO:0007669"/>
    <property type="project" value="UniProtKB-KW"/>
</dbReference>
<dbReference type="GO" id="GO:0008974">
    <property type="term" value="F:phosphoribulokinase activity"/>
    <property type="evidence" value="ECO:0007669"/>
    <property type="project" value="UniProtKB-EC"/>
</dbReference>
<dbReference type="Gene3D" id="3.40.50.300">
    <property type="entry name" value="P-loop containing nucleotide triphosphate hydrolases"/>
    <property type="match status" value="1"/>
</dbReference>
<comment type="catalytic activity">
    <reaction evidence="11">
        <text>D-ribulose 5-phosphate + ATP = D-ribulose 1,5-bisphosphate + ADP + H(+)</text>
        <dbReference type="Rhea" id="RHEA:19365"/>
        <dbReference type="ChEBI" id="CHEBI:15378"/>
        <dbReference type="ChEBI" id="CHEBI:30616"/>
        <dbReference type="ChEBI" id="CHEBI:57870"/>
        <dbReference type="ChEBI" id="CHEBI:58121"/>
        <dbReference type="ChEBI" id="CHEBI:456216"/>
        <dbReference type="EC" id="2.7.1.19"/>
    </reaction>
</comment>
<feature type="domain" description="Phosphoribulokinase/uridine kinase" evidence="13">
    <location>
        <begin position="424"/>
        <end position="603"/>
    </location>
</feature>
<comment type="caution">
    <text evidence="14">The sequence shown here is derived from an EMBL/GenBank/DDBJ whole genome shotgun (WGS) entry which is preliminary data.</text>
</comment>
<evidence type="ECO:0000313" key="14">
    <source>
        <dbReference type="EMBL" id="OGB85712.1"/>
    </source>
</evidence>
<name>A0A1F4PRN9_UNCK3</name>
<keyword evidence="4" id="KW-0602">Photosynthesis</keyword>
<evidence type="ECO:0000256" key="1">
    <source>
        <dbReference type="ARBA" id="ARBA00005215"/>
    </source>
</evidence>
<proteinExistence type="inferred from homology"/>
<dbReference type="InterPro" id="IPR006083">
    <property type="entry name" value="PRK/URK"/>
</dbReference>